<evidence type="ECO:0000256" key="1">
    <source>
        <dbReference type="SAM" id="MobiDB-lite"/>
    </source>
</evidence>
<feature type="region of interest" description="Disordered" evidence="1">
    <location>
        <begin position="1"/>
        <end position="25"/>
    </location>
</feature>
<comment type="caution">
    <text evidence="2">The sequence shown here is derived from an EMBL/GenBank/DDBJ whole genome shotgun (WGS) entry which is preliminary data.</text>
</comment>
<sequence length="68" mass="7624">MHKENKLNPDSMKTNTLPSDPSRPRCTALFSRLQCQSGDLPENLRFPLGINPPKPLLGLSLRRVKKLG</sequence>
<dbReference type="AlphaFoldDB" id="A0A9X9LME8"/>
<dbReference type="Proteomes" id="UP000269945">
    <property type="component" value="Unassembled WGS sequence"/>
</dbReference>
<reference evidence="2 3" key="1">
    <citation type="submission" date="2018-10" db="EMBL/GenBank/DDBJ databases">
        <authorList>
            <person name="Ekblom R."/>
            <person name="Jareborg N."/>
        </authorList>
    </citation>
    <scope>NUCLEOTIDE SEQUENCE [LARGE SCALE GENOMIC DNA]</scope>
    <source>
        <tissue evidence="2">Muscle</tissue>
    </source>
</reference>
<protein>
    <submittedName>
        <fullName evidence="2">Uncharacterized protein</fullName>
    </submittedName>
</protein>
<evidence type="ECO:0000313" key="2">
    <source>
        <dbReference type="EMBL" id="VCW76859.1"/>
    </source>
</evidence>
<evidence type="ECO:0000313" key="3">
    <source>
        <dbReference type="Proteomes" id="UP000269945"/>
    </source>
</evidence>
<dbReference type="EMBL" id="CYRY02007990">
    <property type="protein sequence ID" value="VCW76859.1"/>
    <property type="molecule type" value="Genomic_DNA"/>
</dbReference>
<accession>A0A9X9LME8</accession>
<organism evidence="2 3">
    <name type="scientific">Gulo gulo</name>
    <name type="common">Wolverine</name>
    <name type="synonym">Gluton</name>
    <dbReference type="NCBI Taxonomy" id="48420"/>
    <lineage>
        <taxon>Eukaryota</taxon>
        <taxon>Metazoa</taxon>
        <taxon>Chordata</taxon>
        <taxon>Craniata</taxon>
        <taxon>Vertebrata</taxon>
        <taxon>Euteleostomi</taxon>
        <taxon>Mammalia</taxon>
        <taxon>Eutheria</taxon>
        <taxon>Laurasiatheria</taxon>
        <taxon>Carnivora</taxon>
        <taxon>Caniformia</taxon>
        <taxon>Musteloidea</taxon>
        <taxon>Mustelidae</taxon>
        <taxon>Guloninae</taxon>
        <taxon>Gulo</taxon>
    </lineage>
</organism>
<keyword evidence="3" id="KW-1185">Reference proteome</keyword>
<proteinExistence type="predicted"/>
<gene>
    <name evidence="2" type="ORF">BN2614_LOCUS1</name>
</gene>
<name>A0A9X9LME8_GULGU</name>